<name>A0A397EMN7_APHAT</name>
<organism evidence="2 3">
    <name type="scientific">Aphanomyces astaci</name>
    <name type="common">Crayfish plague agent</name>
    <dbReference type="NCBI Taxonomy" id="112090"/>
    <lineage>
        <taxon>Eukaryota</taxon>
        <taxon>Sar</taxon>
        <taxon>Stramenopiles</taxon>
        <taxon>Oomycota</taxon>
        <taxon>Saprolegniomycetes</taxon>
        <taxon>Saprolegniales</taxon>
        <taxon>Verrucalvaceae</taxon>
        <taxon>Aphanomyces</taxon>
    </lineage>
</organism>
<evidence type="ECO:0000313" key="4">
    <source>
        <dbReference type="Proteomes" id="UP000283543"/>
    </source>
</evidence>
<reference evidence="3 4" key="1">
    <citation type="submission" date="2018-08" db="EMBL/GenBank/DDBJ databases">
        <title>Aphanomyces genome sequencing and annotation.</title>
        <authorList>
            <person name="Minardi D."/>
            <person name="Oidtmann B."/>
            <person name="Van Der Giezen M."/>
            <person name="Studholme D.J."/>
        </authorList>
    </citation>
    <scope>NUCLEOTIDE SEQUENCE [LARGE SCALE GENOMIC DNA]</scope>
    <source>
        <strain evidence="2 3">197901</strain>
        <strain evidence="1 4">Si</strain>
    </source>
</reference>
<evidence type="ECO:0000313" key="3">
    <source>
        <dbReference type="Proteomes" id="UP000266196"/>
    </source>
</evidence>
<dbReference type="Proteomes" id="UP000266196">
    <property type="component" value="Unassembled WGS sequence"/>
</dbReference>
<proteinExistence type="predicted"/>
<dbReference type="Proteomes" id="UP000283543">
    <property type="component" value="Unassembled WGS sequence"/>
</dbReference>
<dbReference type="VEuPathDB" id="FungiDB:H257_11295"/>
<evidence type="ECO:0000313" key="1">
    <source>
        <dbReference type="EMBL" id="RHY77695.1"/>
    </source>
</evidence>
<dbReference type="EMBL" id="QUTB01000502">
    <property type="protein sequence ID" value="RHY77695.1"/>
    <property type="molecule type" value="Genomic_DNA"/>
</dbReference>
<evidence type="ECO:0000313" key="2">
    <source>
        <dbReference type="EMBL" id="RHY99767.1"/>
    </source>
</evidence>
<gene>
    <name evidence="2" type="ORF">DYB31_014662</name>
    <name evidence="1" type="ORF">DYB34_012857</name>
</gene>
<dbReference type="AlphaFoldDB" id="A0A397EMN7"/>
<sequence>MVVEGAICLDWADLHALGLVGVALAECRGGQRFTAAMANIETSFRVAQYDVQCAQLAWDAAYASLKKAQRFAPPKHKPLMHSKLQALHVNHHRYSRHMVLSSKR</sequence>
<accession>A0A397EMN7</accession>
<dbReference type="EMBL" id="QUTE01015447">
    <property type="protein sequence ID" value="RHY99767.1"/>
    <property type="molecule type" value="Genomic_DNA"/>
</dbReference>
<protein>
    <submittedName>
        <fullName evidence="2">Uncharacterized protein</fullName>
    </submittedName>
</protein>
<comment type="caution">
    <text evidence="2">The sequence shown here is derived from an EMBL/GenBank/DDBJ whole genome shotgun (WGS) entry which is preliminary data.</text>
</comment>